<reference evidence="3" key="1">
    <citation type="journal article" date="2021" name="Sci. Rep.">
        <title>Diploid genomic architecture of Nitzschia inconspicua, an elite biomass production diatom.</title>
        <authorList>
            <person name="Oliver A."/>
            <person name="Podell S."/>
            <person name="Pinowska A."/>
            <person name="Traller J.C."/>
            <person name="Smith S.R."/>
            <person name="McClure R."/>
            <person name="Beliaev A."/>
            <person name="Bohutskyi P."/>
            <person name="Hill E.A."/>
            <person name="Rabines A."/>
            <person name="Zheng H."/>
            <person name="Allen L.Z."/>
            <person name="Kuo A."/>
            <person name="Grigoriev I.V."/>
            <person name="Allen A.E."/>
            <person name="Hazlebeck D."/>
            <person name="Allen E.E."/>
        </authorList>
    </citation>
    <scope>NUCLEOTIDE SEQUENCE</scope>
    <source>
        <strain evidence="3">Hildebrandi</strain>
    </source>
</reference>
<organism evidence="3 4">
    <name type="scientific">Nitzschia inconspicua</name>
    <dbReference type="NCBI Taxonomy" id="303405"/>
    <lineage>
        <taxon>Eukaryota</taxon>
        <taxon>Sar</taxon>
        <taxon>Stramenopiles</taxon>
        <taxon>Ochrophyta</taxon>
        <taxon>Bacillariophyta</taxon>
        <taxon>Bacillariophyceae</taxon>
        <taxon>Bacillariophycidae</taxon>
        <taxon>Bacillariales</taxon>
        <taxon>Bacillariaceae</taxon>
        <taxon>Nitzschia</taxon>
    </lineage>
</organism>
<feature type="region of interest" description="Disordered" evidence="1">
    <location>
        <begin position="65"/>
        <end position="92"/>
    </location>
</feature>
<sequence>MAAITFVGDDGMEKGEATVAPVYKTHFWVVDDLAAEGLVVGRPNGREVGVAKLLERAITDTQVGKGAVPTVDGEELRKGEGRKGQRCHAVSS</sequence>
<gene>
    <name evidence="3" type="ORF">IV203_020108</name>
    <name evidence="2" type="ORF">IV203_020477</name>
</gene>
<feature type="compositionally biased region" description="Basic and acidic residues" evidence="1">
    <location>
        <begin position="74"/>
        <end position="83"/>
    </location>
</feature>
<dbReference type="EMBL" id="JAGRRH010000040">
    <property type="protein sequence ID" value="KAG7339165.1"/>
    <property type="molecule type" value="Genomic_DNA"/>
</dbReference>
<reference evidence="3" key="2">
    <citation type="submission" date="2021-04" db="EMBL/GenBank/DDBJ databases">
        <authorList>
            <person name="Podell S."/>
        </authorList>
    </citation>
    <scope>NUCLEOTIDE SEQUENCE</scope>
    <source>
        <strain evidence="3">Hildebrandi</strain>
    </source>
</reference>
<evidence type="ECO:0000313" key="3">
    <source>
        <dbReference type="EMBL" id="KAG7371538.1"/>
    </source>
</evidence>
<protein>
    <submittedName>
        <fullName evidence="3">Uncharacterized protein</fullName>
    </submittedName>
</protein>
<evidence type="ECO:0000256" key="1">
    <source>
        <dbReference type="SAM" id="MobiDB-lite"/>
    </source>
</evidence>
<comment type="caution">
    <text evidence="3">The sequence shown here is derived from an EMBL/GenBank/DDBJ whole genome shotgun (WGS) entry which is preliminary data.</text>
</comment>
<keyword evidence="4" id="KW-1185">Reference proteome</keyword>
<dbReference type="EMBL" id="JAGRRH010000004">
    <property type="protein sequence ID" value="KAG7371538.1"/>
    <property type="molecule type" value="Genomic_DNA"/>
</dbReference>
<proteinExistence type="predicted"/>
<name>A0A9K3M0R6_9STRA</name>
<dbReference type="AlphaFoldDB" id="A0A9K3M0R6"/>
<accession>A0A9K3M0R6</accession>
<evidence type="ECO:0000313" key="4">
    <source>
        <dbReference type="Proteomes" id="UP000693970"/>
    </source>
</evidence>
<dbReference type="Proteomes" id="UP000693970">
    <property type="component" value="Unassembled WGS sequence"/>
</dbReference>
<evidence type="ECO:0000313" key="2">
    <source>
        <dbReference type="EMBL" id="KAG7339165.1"/>
    </source>
</evidence>